<dbReference type="InterPro" id="IPR051459">
    <property type="entry name" value="Cytochrome_c-type_DH"/>
</dbReference>
<keyword evidence="3 4" id="KW-0408">Iron</keyword>
<dbReference type="RefSeq" id="WP_379913294.1">
    <property type="nucleotide sequence ID" value="NZ_JBHSWE010000001.1"/>
</dbReference>
<evidence type="ECO:0000256" key="4">
    <source>
        <dbReference type="PROSITE-ProRule" id="PRU00433"/>
    </source>
</evidence>
<protein>
    <submittedName>
        <fullName evidence="6">Cytochrome C</fullName>
    </submittedName>
</protein>
<proteinExistence type="predicted"/>
<gene>
    <name evidence="6" type="ORF">ACFQDL_23600</name>
</gene>
<evidence type="ECO:0000313" key="6">
    <source>
        <dbReference type="EMBL" id="MFC6672724.1"/>
    </source>
</evidence>
<dbReference type="Gene3D" id="1.10.760.10">
    <property type="entry name" value="Cytochrome c-like domain"/>
    <property type="match status" value="1"/>
</dbReference>
<organism evidence="6 7">
    <name type="scientific">Marinobacterium aestuariivivens</name>
    <dbReference type="NCBI Taxonomy" id="1698799"/>
    <lineage>
        <taxon>Bacteria</taxon>
        <taxon>Pseudomonadati</taxon>
        <taxon>Pseudomonadota</taxon>
        <taxon>Gammaproteobacteria</taxon>
        <taxon>Oceanospirillales</taxon>
        <taxon>Oceanospirillaceae</taxon>
        <taxon>Marinobacterium</taxon>
    </lineage>
</organism>
<sequence length="246" mass="26648">MADAAGCATCHTLPGKVPYSGGYAIRTPFGSVVASNITPDPIAGIGRWRFDDFRRAMLLGLSPEGRHYYPAFPYLNYKDMQEGDLADLFAYLQSLPPSGQEVVENQLVAPFSFRPAMAVWKLLYLEPPGSVSERGAYLTEVLGHCDVCHTIRNFLGAPVDGQHLSGVGEEASINAGTPNVTPHEEGLLRWSEAALKRYLVSAVRPDGQVSGGQMAEVIRGVTSRLTTEDRAAMVAYLRNLPAQPTP</sequence>
<dbReference type="PROSITE" id="PS51007">
    <property type="entry name" value="CYTC"/>
    <property type="match status" value="2"/>
</dbReference>
<name>A0ABW2A5L8_9GAMM</name>
<dbReference type="SUPFAM" id="SSF46626">
    <property type="entry name" value="Cytochrome c"/>
    <property type="match status" value="2"/>
</dbReference>
<dbReference type="PANTHER" id="PTHR35008">
    <property type="entry name" value="BLL4482 PROTEIN-RELATED"/>
    <property type="match status" value="1"/>
</dbReference>
<evidence type="ECO:0000313" key="7">
    <source>
        <dbReference type="Proteomes" id="UP001596422"/>
    </source>
</evidence>
<feature type="domain" description="Cytochrome c" evidence="5">
    <location>
        <begin position="1"/>
        <end position="96"/>
    </location>
</feature>
<accession>A0ABW2A5L8</accession>
<dbReference type="InterPro" id="IPR009056">
    <property type="entry name" value="Cyt_c-like_dom"/>
</dbReference>
<evidence type="ECO:0000259" key="5">
    <source>
        <dbReference type="PROSITE" id="PS51007"/>
    </source>
</evidence>
<dbReference type="InterPro" id="IPR036909">
    <property type="entry name" value="Cyt_c-like_dom_sf"/>
</dbReference>
<keyword evidence="2 4" id="KW-0479">Metal-binding</keyword>
<reference evidence="7" key="1">
    <citation type="journal article" date="2019" name="Int. J. Syst. Evol. Microbiol.">
        <title>The Global Catalogue of Microorganisms (GCM) 10K type strain sequencing project: providing services to taxonomists for standard genome sequencing and annotation.</title>
        <authorList>
            <consortium name="The Broad Institute Genomics Platform"/>
            <consortium name="The Broad Institute Genome Sequencing Center for Infectious Disease"/>
            <person name="Wu L."/>
            <person name="Ma J."/>
        </authorList>
    </citation>
    <scope>NUCLEOTIDE SEQUENCE [LARGE SCALE GENOMIC DNA]</scope>
    <source>
        <strain evidence="7">NBRC 111756</strain>
    </source>
</reference>
<keyword evidence="7" id="KW-1185">Reference proteome</keyword>
<evidence type="ECO:0000256" key="1">
    <source>
        <dbReference type="ARBA" id="ARBA00022617"/>
    </source>
</evidence>
<keyword evidence="1 4" id="KW-0349">Heme</keyword>
<evidence type="ECO:0000256" key="3">
    <source>
        <dbReference type="ARBA" id="ARBA00023004"/>
    </source>
</evidence>
<dbReference type="EMBL" id="JBHSWE010000001">
    <property type="protein sequence ID" value="MFC6672724.1"/>
    <property type="molecule type" value="Genomic_DNA"/>
</dbReference>
<dbReference type="PANTHER" id="PTHR35008:SF8">
    <property type="entry name" value="ALCOHOL DEHYDROGENASE CYTOCHROME C SUBUNIT"/>
    <property type="match status" value="1"/>
</dbReference>
<feature type="domain" description="Cytochrome c" evidence="5">
    <location>
        <begin position="130"/>
        <end position="241"/>
    </location>
</feature>
<evidence type="ECO:0000256" key="2">
    <source>
        <dbReference type="ARBA" id="ARBA00022723"/>
    </source>
</evidence>
<dbReference type="Proteomes" id="UP001596422">
    <property type="component" value="Unassembled WGS sequence"/>
</dbReference>
<comment type="caution">
    <text evidence="6">The sequence shown here is derived from an EMBL/GenBank/DDBJ whole genome shotgun (WGS) entry which is preliminary data.</text>
</comment>